<protein>
    <submittedName>
        <fullName evidence="1">Uncharacterized protein</fullName>
    </submittedName>
</protein>
<comment type="caution">
    <text evidence="1">The sequence shown here is derived from an EMBL/GenBank/DDBJ whole genome shotgun (WGS) entry which is preliminary data.</text>
</comment>
<name>A0A396C093_BACFG</name>
<sequence>MKDIIDLLQKKRIKTVDALKQGEQHQLSCLQQIVNNISGFNSQFWRIGDLGLYETKHPINIDSLNGDFVAWFDVGNENFPTEKQLATWEDFCKISPTNMKEMIIEGLTKLSRQMDLLFADIKPQYGPVYNPKAVSRNAKKAIEVMSKNNRSIGRQAKSIFQCTYVVIPKQDKSPVRFIILNFQIGRHPYEFEAVFCDSVVFIIGENSGLWTRLDWDYEFNVSDFNIATALHPYWRQK</sequence>
<dbReference type="AlphaFoldDB" id="A0A396C093"/>
<accession>A0A396C093</accession>
<proteinExistence type="predicted"/>
<dbReference type="Proteomes" id="UP000266644">
    <property type="component" value="Unassembled WGS sequence"/>
</dbReference>
<reference evidence="1 2" key="1">
    <citation type="submission" date="2018-08" db="EMBL/GenBank/DDBJ databases">
        <title>A genome reference for cultivated species of the human gut microbiota.</title>
        <authorList>
            <person name="Zou Y."/>
            <person name="Xue W."/>
            <person name="Luo G."/>
        </authorList>
    </citation>
    <scope>NUCLEOTIDE SEQUENCE [LARGE SCALE GENOMIC DNA]</scope>
    <source>
        <strain evidence="1 2">AM18-6</strain>
    </source>
</reference>
<gene>
    <name evidence="1" type="ORF">DW228_11490</name>
</gene>
<dbReference type="EMBL" id="QRJE01000017">
    <property type="protein sequence ID" value="RHH10721.1"/>
    <property type="molecule type" value="Genomic_DNA"/>
</dbReference>
<dbReference type="RefSeq" id="WP_122330321.1">
    <property type="nucleotide sequence ID" value="NZ_JAGJHZ010000004.1"/>
</dbReference>
<evidence type="ECO:0000313" key="1">
    <source>
        <dbReference type="EMBL" id="RHH10721.1"/>
    </source>
</evidence>
<evidence type="ECO:0000313" key="2">
    <source>
        <dbReference type="Proteomes" id="UP000266644"/>
    </source>
</evidence>
<organism evidence="1 2">
    <name type="scientific">Bacteroides fragilis</name>
    <dbReference type="NCBI Taxonomy" id="817"/>
    <lineage>
        <taxon>Bacteria</taxon>
        <taxon>Pseudomonadati</taxon>
        <taxon>Bacteroidota</taxon>
        <taxon>Bacteroidia</taxon>
        <taxon>Bacteroidales</taxon>
        <taxon>Bacteroidaceae</taxon>
        <taxon>Bacteroides</taxon>
    </lineage>
</organism>